<dbReference type="EMBL" id="JANJ01000002">
    <property type="protein sequence ID" value="EXI62711.1"/>
    <property type="molecule type" value="Genomic_DNA"/>
</dbReference>
<dbReference type="Pfam" id="PF13490">
    <property type="entry name" value="zf-HC2"/>
    <property type="match status" value="1"/>
</dbReference>
<dbReference type="InterPro" id="IPR027383">
    <property type="entry name" value="Znf_put"/>
</dbReference>
<organism evidence="2 4">
    <name type="scientific">Mannheimia granulomatis</name>
    <dbReference type="NCBI Taxonomy" id="85402"/>
    <lineage>
        <taxon>Bacteria</taxon>
        <taxon>Pseudomonadati</taxon>
        <taxon>Pseudomonadota</taxon>
        <taxon>Gammaproteobacteria</taxon>
        <taxon>Pasteurellales</taxon>
        <taxon>Pasteurellaceae</taxon>
        <taxon>Mannheimia</taxon>
    </lineage>
</organism>
<evidence type="ECO:0000313" key="3">
    <source>
        <dbReference type="EMBL" id="QIM67740.1"/>
    </source>
</evidence>
<proteinExistence type="predicted"/>
<dbReference type="RefSeq" id="WP_027073364.1">
    <property type="nucleotide sequence ID" value="NZ_AVSP01000006.1"/>
</dbReference>
<dbReference type="AlphaFoldDB" id="A0A011MJN6"/>
<protein>
    <submittedName>
        <fullName evidence="2">DsDNA-mimic protein</fullName>
    </submittedName>
</protein>
<dbReference type="EMBL" id="CP015030">
    <property type="protein sequence ID" value="QIM67740.1"/>
    <property type="molecule type" value="Genomic_DNA"/>
</dbReference>
<dbReference type="Proteomes" id="UP000501366">
    <property type="component" value="Chromosome"/>
</dbReference>
<evidence type="ECO:0000313" key="4">
    <source>
        <dbReference type="Proteomes" id="UP000054123"/>
    </source>
</evidence>
<evidence type="ECO:0000313" key="2">
    <source>
        <dbReference type="EMBL" id="EXI62711.1"/>
    </source>
</evidence>
<sequence>MKCRQATELISQSCDEKLRLQQHMRLQLHLLVCPKCRNFNKNTKKLGKILRAYCDDRDVPF</sequence>
<dbReference type="STRING" id="1122190.GCA_000621105_01209"/>
<evidence type="ECO:0000313" key="5">
    <source>
        <dbReference type="Proteomes" id="UP000501366"/>
    </source>
</evidence>
<dbReference type="OrthoDB" id="8374021at2"/>
<dbReference type="KEGG" id="mgra:A4G16_10420"/>
<gene>
    <name evidence="3" type="ORF">A4G16_10420</name>
    <name evidence="2" type="ORF">AK33_02855</name>
</gene>
<keyword evidence="4" id="KW-1185">Reference proteome</keyword>
<accession>A0A011MJN6</accession>
<reference evidence="3 5" key="2">
    <citation type="submission" date="2016-03" db="EMBL/GenBank/DDBJ databases">
        <authorList>
            <person name="Bojesen A.M."/>
            <person name="Planet P."/>
            <person name="Hansen M.J."/>
        </authorList>
    </citation>
    <scope>NUCLEOTIDE SEQUENCE [LARGE SCALE GENOMIC DNA]</scope>
    <source>
        <strain evidence="3 5">B 234/94</strain>
    </source>
</reference>
<name>A0A011MJN6_9PAST</name>
<feature type="domain" description="Putative zinc-finger" evidence="1">
    <location>
        <begin position="3"/>
        <end position="37"/>
    </location>
</feature>
<dbReference type="Proteomes" id="UP000054123">
    <property type="component" value="Unassembled WGS sequence"/>
</dbReference>
<evidence type="ECO:0000259" key="1">
    <source>
        <dbReference type="Pfam" id="PF13490"/>
    </source>
</evidence>
<reference evidence="2 4" key="1">
    <citation type="journal article" date="2014" name="Genome Announc.">
        <title>Genome Sequence of a Presumptive Mannheimia haemolytica Strain with an A1/A6-Cross-Reactive Serotype from a White-Tailed Deer (Odocoileus virginianus).</title>
        <authorList>
            <person name="Lawrence P.K."/>
            <person name="Bey R.F."/>
            <person name="Wiener B."/>
            <person name="Kittichotirat W."/>
            <person name="Bumgarner R.E."/>
        </authorList>
    </citation>
    <scope>NUCLEOTIDE SEQUENCE [LARGE SCALE GENOMIC DNA]</scope>
    <source>
        <strain evidence="2 4">PKL10</strain>
    </source>
</reference>